<evidence type="ECO:0000313" key="2">
    <source>
        <dbReference type="Proteomes" id="UP000499080"/>
    </source>
</evidence>
<accession>A0A4Y2IPP4</accession>
<dbReference type="EMBL" id="BGPR01002836">
    <property type="protein sequence ID" value="GBM79697.1"/>
    <property type="molecule type" value="Genomic_DNA"/>
</dbReference>
<organism evidence="1 2">
    <name type="scientific">Araneus ventricosus</name>
    <name type="common">Orbweaver spider</name>
    <name type="synonym">Epeira ventricosa</name>
    <dbReference type="NCBI Taxonomy" id="182803"/>
    <lineage>
        <taxon>Eukaryota</taxon>
        <taxon>Metazoa</taxon>
        <taxon>Ecdysozoa</taxon>
        <taxon>Arthropoda</taxon>
        <taxon>Chelicerata</taxon>
        <taxon>Arachnida</taxon>
        <taxon>Araneae</taxon>
        <taxon>Araneomorphae</taxon>
        <taxon>Entelegynae</taxon>
        <taxon>Araneoidea</taxon>
        <taxon>Araneidae</taxon>
        <taxon>Araneus</taxon>
    </lineage>
</organism>
<keyword evidence="2" id="KW-1185">Reference proteome</keyword>
<name>A0A4Y2IPP4_ARAVE</name>
<evidence type="ECO:0000313" key="1">
    <source>
        <dbReference type="EMBL" id="GBM79697.1"/>
    </source>
</evidence>
<proteinExistence type="predicted"/>
<gene>
    <name evidence="1" type="ORF">AVEN_71223_1</name>
</gene>
<dbReference type="Proteomes" id="UP000499080">
    <property type="component" value="Unassembled WGS sequence"/>
</dbReference>
<dbReference type="AlphaFoldDB" id="A0A4Y2IPP4"/>
<comment type="caution">
    <text evidence="1">The sequence shown here is derived from an EMBL/GenBank/DDBJ whole genome shotgun (WGS) entry which is preliminary data.</text>
</comment>
<reference evidence="1 2" key="1">
    <citation type="journal article" date="2019" name="Sci. Rep.">
        <title>Orb-weaving spider Araneus ventricosus genome elucidates the spidroin gene catalogue.</title>
        <authorList>
            <person name="Kono N."/>
            <person name="Nakamura H."/>
            <person name="Ohtoshi R."/>
            <person name="Moran D.A.P."/>
            <person name="Shinohara A."/>
            <person name="Yoshida Y."/>
            <person name="Fujiwara M."/>
            <person name="Mori M."/>
            <person name="Tomita M."/>
            <person name="Arakawa K."/>
        </authorList>
    </citation>
    <scope>NUCLEOTIDE SEQUENCE [LARGE SCALE GENOMIC DNA]</scope>
</reference>
<sequence length="177" mass="21016">MSYLFKQFDERSGINYHEAEYTFLLDPRVLFSHVNIGEVLEEYHSSCQMSPFKLKFCMRFAKVYAQENFKKKIVVCIIRMKRIDNLPTPITVRFTLTLELPMCLVFHFPETEIACGQEIQKVFNPFLDFSTLCNLVHQPLNITLRFTFFDCHKNKRERDVSQSSDEDLRRSSKHCKI</sequence>
<protein>
    <submittedName>
        <fullName evidence="1">Uncharacterized protein</fullName>
    </submittedName>
</protein>